<organism evidence="1">
    <name type="scientific">uncultured delta proteobacterium</name>
    <dbReference type="NCBI Taxonomy" id="34034"/>
    <lineage>
        <taxon>Bacteria</taxon>
        <taxon>Deltaproteobacteria</taxon>
        <taxon>environmental samples</taxon>
    </lineage>
</organism>
<sequence>MKKSNTLHIVWTNSDPTTVKLMVFMYATNSLLKGWWKNVHVLMWGGATKLFCEDPEIQAKVRAFIEAGGDVSACRRCAEELNVVQTIESFGGIDLFYVGEHFTKLIKDGETILTL</sequence>
<dbReference type="EMBL" id="FLUQ01000001">
    <property type="protein sequence ID" value="SBV97426.1"/>
    <property type="molecule type" value="Genomic_DNA"/>
</dbReference>
<accession>A0A212JDC2</accession>
<protein>
    <recommendedName>
        <fullName evidence="2">DsrE family protein</fullName>
    </recommendedName>
</protein>
<name>A0A212JDC2_9DELT</name>
<evidence type="ECO:0008006" key="2">
    <source>
        <dbReference type="Google" id="ProtNLM"/>
    </source>
</evidence>
<reference evidence="1" key="1">
    <citation type="submission" date="2016-04" db="EMBL/GenBank/DDBJ databases">
        <authorList>
            <person name="Evans L.H."/>
            <person name="Alamgir A."/>
            <person name="Owens N."/>
            <person name="Weber N.D."/>
            <person name="Virtaneva K."/>
            <person name="Barbian K."/>
            <person name="Babar A."/>
            <person name="Rosenke K."/>
        </authorList>
    </citation>
    <scope>NUCLEOTIDE SEQUENCE</scope>
    <source>
        <strain evidence="1">86</strain>
    </source>
</reference>
<gene>
    <name evidence="1" type="ORF">KL86DPRO_11215</name>
</gene>
<dbReference type="Gene3D" id="3.40.1260.10">
    <property type="entry name" value="DsrEFH-like"/>
    <property type="match status" value="1"/>
</dbReference>
<dbReference type="InterPro" id="IPR027396">
    <property type="entry name" value="DsrEFH-like"/>
</dbReference>
<dbReference type="SUPFAM" id="SSF75169">
    <property type="entry name" value="DsrEFH-like"/>
    <property type="match status" value="1"/>
</dbReference>
<proteinExistence type="predicted"/>
<evidence type="ECO:0000313" key="1">
    <source>
        <dbReference type="EMBL" id="SBV97426.1"/>
    </source>
</evidence>
<dbReference type="AlphaFoldDB" id="A0A212JDC2"/>